<dbReference type="EMBL" id="FSRO01000001">
    <property type="protein sequence ID" value="SIO26547.1"/>
    <property type="molecule type" value="Genomic_DNA"/>
</dbReference>
<accession>A0A1N6I3D3</accession>
<dbReference type="GO" id="GO:0015074">
    <property type="term" value="P:DNA integration"/>
    <property type="evidence" value="ECO:0007669"/>
    <property type="project" value="InterPro"/>
</dbReference>
<name>A0A1N6I3D3_9PROT</name>
<keyword evidence="6" id="KW-1185">Reference proteome</keyword>
<feature type="coiled-coil region" evidence="2">
    <location>
        <begin position="320"/>
        <end position="378"/>
    </location>
</feature>
<dbReference type="eggNOG" id="COG3206">
    <property type="taxonomic scope" value="Bacteria"/>
</dbReference>
<protein>
    <submittedName>
        <fullName evidence="5">Uncharacterized protein involved in exopolysaccharide biosynthesis</fullName>
    </submittedName>
</protein>
<dbReference type="Gene3D" id="1.10.443.10">
    <property type="entry name" value="Intergrase catalytic core"/>
    <property type="match status" value="1"/>
</dbReference>
<dbReference type="PANTHER" id="PTHR32309">
    <property type="entry name" value="TYROSINE-PROTEIN KINASE"/>
    <property type="match status" value="1"/>
</dbReference>
<keyword evidence="3" id="KW-0812">Transmembrane</keyword>
<gene>
    <name evidence="5" type="ORF">SAMN02743940_1517</name>
</gene>
<keyword evidence="3" id="KW-1133">Transmembrane helix</keyword>
<dbReference type="Proteomes" id="UP000185062">
    <property type="component" value="Unassembled WGS sequence"/>
</dbReference>
<dbReference type="eggNOG" id="COG0582">
    <property type="taxonomic scope" value="Bacteria"/>
</dbReference>
<feature type="coiled-coil region" evidence="2">
    <location>
        <begin position="182"/>
        <end position="282"/>
    </location>
</feature>
<proteinExistence type="predicted"/>
<keyword evidence="3" id="KW-0472">Membrane</keyword>
<dbReference type="STRING" id="44575.SAMN05216419_100844"/>
<dbReference type="InterPro" id="IPR002104">
    <property type="entry name" value="Integrase_catalytic"/>
</dbReference>
<dbReference type="AlphaFoldDB" id="A0A1N6I3D3"/>
<reference evidence="5 6" key="1">
    <citation type="submission" date="2016-12" db="EMBL/GenBank/DDBJ databases">
        <authorList>
            <person name="Song W.-J."/>
            <person name="Kurnit D.M."/>
        </authorList>
    </citation>
    <scope>NUCLEOTIDE SEQUENCE [LARGE SCALE GENOMIC DNA]</scope>
    <source>
        <strain evidence="5 6">ATCC 49181</strain>
    </source>
</reference>
<feature type="domain" description="Tyr recombinase" evidence="4">
    <location>
        <begin position="483"/>
        <end position="648"/>
    </location>
</feature>
<evidence type="ECO:0000313" key="5">
    <source>
        <dbReference type="EMBL" id="SIO26547.1"/>
    </source>
</evidence>
<dbReference type="GO" id="GO:0006310">
    <property type="term" value="P:DNA recombination"/>
    <property type="evidence" value="ECO:0007669"/>
    <property type="project" value="UniProtKB-KW"/>
</dbReference>
<dbReference type="InterPro" id="IPR011010">
    <property type="entry name" value="DNA_brk_join_enz"/>
</dbReference>
<evidence type="ECO:0000313" key="6">
    <source>
        <dbReference type="Proteomes" id="UP000185062"/>
    </source>
</evidence>
<dbReference type="InterPro" id="IPR050445">
    <property type="entry name" value="Bact_polysacc_biosynth/exp"/>
</dbReference>
<dbReference type="InterPro" id="IPR013762">
    <property type="entry name" value="Integrase-like_cat_sf"/>
</dbReference>
<dbReference type="PROSITE" id="PS51898">
    <property type="entry name" value="TYR_RECOMBINASE"/>
    <property type="match status" value="1"/>
</dbReference>
<evidence type="ECO:0000256" key="3">
    <source>
        <dbReference type="SAM" id="Phobius"/>
    </source>
</evidence>
<keyword evidence="1" id="KW-0233">DNA recombination</keyword>
<feature type="transmembrane region" description="Helical" evidence="3">
    <location>
        <begin position="33"/>
        <end position="52"/>
    </location>
</feature>
<dbReference type="RefSeq" id="WP_028461085.1">
    <property type="nucleotide sequence ID" value="NZ_FSRO01000001.1"/>
</dbReference>
<sequence length="662" mass="74456">MQNHISQIDLTPIKEYYSSSSLNRNPWFKSRRFIIFIIILFLSATLALSYVYSRPEIYQSTATLLTVAKTSVDQQSREADIQHVAIQKQILMGSALLAEISKRLRLNAALEEDVDLTVADIRQMLNVQPVMDTNLVELMATGSDPAILPVLINTWIEVYLAARAAEVSQSTGETTRIIQGELTNLKDEISSKRTELNHFRQNNEIISTGREENEALARLKGLHESLNQANEEAVKAKAKLDAIHKAIGRGQTVIPQDEGRTLSILEKRAQELREELEELDGRYTREYMALSPTLKVIPEKLAALTEEIKYLRQNGQGIVVSEAQQEYDAATQTIKAIRRQLDDHKRKAAEFTARFAEHEALKTDLEGLELLFRETQARLIQIESRYTEKYPQVEVIDRAYRPYNAIGPDYQRDALLAVIGSVLLSLLCIWIIEFLTRKVQPELTMNRSDIHLHHGNTTREVLNNPQQQQTALTQQQNAALQNPLARELSLQEVAVLLRVAREKEKLLITLLLSGMTLDEISALSAEQIDFEQEKLTIAGVSPRVIPLNHVLKLLLSMPACRLIGPSDQPLSYDDLAALLSCVVADAGLSAPEEIKAAAFRHTYIIYLVRQGVRLSDLASVIGYITPIELAGYRIYSPAGPRRTLKEIDLLYPGLADIDWTSS</sequence>
<dbReference type="PANTHER" id="PTHR32309:SF31">
    <property type="entry name" value="CAPSULAR EXOPOLYSACCHARIDE FAMILY"/>
    <property type="match status" value="1"/>
</dbReference>
<dbReference type="GO" id="GO:0003677">
    <property type="term" value="F:DNA binding"/>
    <property type="evidence" value="ECO:0007669"/>
    <property type="project" value="InterPro"/>
</dbReference>
<keyword evidence="2" id="KW-0175">Coiled coil</keyword>
<evidence type="ECO:0000256" key="2">
    <source>
        <dbReference type="SAM" id="Coils"/>
    </source>
</evidence>
<feature type="transmembrane region" description="Helical" evidence="3">
    <location>
        <begin position="414"/>
        <end position="435"/>
    </location>
</feature>
<dbReference type="SUPFAM" id="SSF56349">
    <property type="entry name" value="DNA breaking-rejoining enzymes"/>
    <property type="match status" value="1"/>
</dbReference>
<evidence type="ECO:0000259" key="4">
    <source>
        <dbReference type="PROSITE" id="PS51898"/>
    </source>
</evidence>
<evidence type="ECO:0000256" key="1">
    <source>
        <dbReference type="ARBA" id="ARBA00023172"/>
    </source>
</evidence>
<organism evidence="5 6">
    <name type="scientific">Nitrosomonas cryotolerans ATCC 49181</name>
    <dbReference type="NCBI Taxonomy" id="1131553"/>
    <lineage>
        <taxon>Bacteria</taxon>
        <taxon>Pseudomonadati</taxon>
        <taxon>Pseudomonadota</taxon>
        <taxon>Betaproteobacteria</taxon>
        <taxon>Nitrosomonadales</taxon>
        <taxon>Nitrosomonadaceae</taxon>
        <taxon>Nitrosomonas</taxon>
    </lineage>
</organism>